<organism evidence="2 3">
    <name type="scientific">Nakaseomyces bracarensis</name>
    <dbReference type="NCBI Taxonomy" id="273131"/>
    <lineage>
        <taxon>Eukaryota</taxon>
        <taxon>Fungi</taxon>
        <taxon>Dikarya</taxon>
        <taxon>Ascomycota</taxon>
        <taxon>Saccharomycotina</taxon>
        <taxon>Saccharomycetes</taxon>
        <taxon>Saccharomycetales</taxon>
        <taxon>Saccharomycetaceae</taxon>
        <taxon>Nakaseomyces</taxon>
    </lineage>
</organism>
<gene>
    <name evidence="2" type="ORF">RNJ44_01154</name>
</gene>
<proteinExistence type="predicted"/>
<dbReference type="InterPro" id="IPR014756">
    <property type="entry name" value="Ig_E-set"/>
</dbReference>
<accession>A0ABR4NRD8</accession>
<sequence>MVSIIYSHEGAKFKDLKIAGGFNKWEVVPMTWNSSQNQWEYELQDIPKGVKKIHFKFIDDSGNWFTDINYAKEIDEHNNENNVKMLPATTESEETNQNADENVPATPVPSLHNKVQSDIEAEDPDEPNNEENKEQKSYKNVGKTSGFNDTSKTMINDKNYKEDEPVVTEPATTKPVVTEPVVTKSAVPEPAMHETAIPESMVHENVVKENRTESQQNKSISDDDDDEIYSADSTRVNDESSEEPDETTDVDKGSTSGNNKVMKTEEHLEEYKNILQSILGFFASWFAWLRGNAD</sequence>
<dbReference type="EMBL" id="JBEVYD010000009">
    <property type="protein sequence ID" value="KAL3230705.1"/>
    <property type="molecule type" value="Genomic_DNA"/>
</dbReference>
<keyword evidence="3" id="KW-1185">Reference proteome</keyword>
<reference evidence="2 3" key="1">
    <citation type="submission" date="2024-05" db="EMBL/GenBank/DDBJ databases">
        <title>Long read based assembly of the Candida bracarensis genome reveals expanded adhesin content.</title>
        <authorList>
            <person name="Marcet-Houben M."/>
            <person name="Ksiezopolska E."/>
            <person name="Gabaldon T."/>
        </authorList>
    </citation>
    <scope>NUCLEOTIDE SEQUENCE [LARGE SCALE GENOMIC DNA]</scope>
    <source>
        <strain evidence="2 3">CBM6</strain>
    </source>
</reference>
<evidence type="ECO:0000256" key="1">
    <source>
        <dbReference type="SAM" id="MobiDB-lite"/>
    </source>
</evidence>
<protein>
    <submittedName>
        <fullName evidence="2">ULP1-interacting protein 4</fullName>
    </submittedName>
</protein>
<feature type="compositionally biased region" description="Polar residues" evidence="1">
    <location>
        <begin position="142"/>
        <end position="156"/>
    </location>
</feature>
<name>A0ABR4NRD8_9SACH</name>
<feature type="region of interest" description="Disordered" evidence="1">
    <location>
        <begin position="209"/>
        <end position="261"/>
    </location>
</feature>
<feature type="region of interest" description="Disordered" evidence="1">
    <location>
        <begin position="90"/>
        <end position="175"/>
    </location>
</feature>
<dbReference type="Gene3D" id="2.60.40.10">
    <property type="entry name" value="Immunoglobulins"/>
    <property type="match status" value="1"/>
</dbReference>
<evidence type="ECO:0000313" key="3">
    <source>
        <dbReference type="Proteomes" id="UP001623330"/>
    </source>
</evidence>
<dbReference type="Proteomes" id="UP001623330">
    <property type="component" value="Unassembled WGS sequence"/>
</dbReference>
<dbReference type="SUPFAM" id="SSF81296">
    <property type="entry name" value="E set domains"/>
    <property type="match status" value="1"/>
</dbReference>
<evidence type="ECO:0000313" key="2">
    <source>
        <dbReference type="EMBL" id="KAL3230705.1"/>
    </source>
</evidence>
<comment type="caution">
    <text evidence="2">The sequence shown here is derived from an EMBL/GenBank/DDBJ whole genome shotgun (WGS) entry which is preliminary data.</text>
</comment>
<feature type="compositionally biased region" description="Acidic residues" evidence="1">
    <location>
        <begin position="119"/>
        <end position="129"/>
    </location>
</feature>
<dbReference type="CDD" id="cd02859">
    <property type="entry name" value="E_set_AMPKbeta_like_N"/>
    <property type="match status" value="1"/>
</dbReference>
<feature type="compositionally biased region" description="Acidic residues" evidence="1">
    <location>
        <begin position="239"/>
        <end position="248"/>
    </location>
</feature>
<dbReference type="InterPro" id="IPR013783">
    <property type="entry name" value="Ig-like_fold"/>
</dbReference>